<organism evidence="3 4">
    <name type="scientific">Stella humosa</name>
    <dbReference type="NCBI Taxonomy" id="94"/>
    <lineage>
        <taxon>Bacteria</taxon>
        <taxon>Pseudomonadati</taxon>
        <taxon>Pseudomonadota</taxon>
        <taxon>Alphaproteobacteria</taxon>
        <taxon>Rhodospirillales</taxon>
        <taxon>Stellaceae</taxon>
        <taxon>Stella</taxon>
    </lineage>
</organism>
<keyword evidence="1" id="KW-0175">Coiled coil</keyword>
<dbReference type="Pfam" id="PF13271">
    <property type="entry name" value="DUF4062"/>
    <property type="match status" value="1"/>
</dbReference>
<dbReference type="EMBL" id="RJKX01000018">
    <property type="protein sequence ID" value="ROP81113.1"/>
    <property type="molecule type" value="Genomic_DNA"/>
</dbReference>
<evidence type="ECO:0000313" key="4">
    <source>
        <dbReference type="Proteomes" id="UP000278222"/>
    </source>
</evidence>
<dbReference type="InterPro" id="IPR025139">
    <property type="entry name" value="DUF4062"/>
</dbReference>
<keyword evidence="4" id="KW-1185">Reference proteome</keyword>
<accession>A0A3N1KHQ9</accession>
<evidence type="ECO:0000313" key="3">
    <source>
        <dbReference type="EMBL" id="ROP81113.1"/>
    </source>
</evidence>
<proteinExistence type="predicted"/>
<feature type="domain" description="DUF4062" evidence="2">
    <location>
        <begin position="5"/>
        <end position="104"/>
    </location>
</feature>
<dbReference type="AlphaFoldDB" id="A0A3N1KHQ9"/>
<name>A0A3N1KHQ9_9PROT</name>
<gene>
    <name evidence="3" type="ORF">EDC65_4968</name>
</gene>
<evidence type="ECO:0000256" key="1">
    <source>
        <dbReference type="SAM" id="Coils"/>
    </source>
</evidence>
<dbReference type="Proteomes" id="UP000278222">
    <property type="component" value="Unassembled WGS sequence"/>
</dbReference>
<feature type="coiled-coil region" evidence="1">
    <location>
        <begin position="188"/>
        <end position="215"/>
    </location>
</feature>
<evidence type="ECO:0000259" key="2">
    <source>
        <dbReference type="Pfam" id="PF13271"/>
    </source>
</evidence>
<reference evidence="3 4" key="1">
    <citation type="submission" date="2018-11" db="EMBL/GenBank/DDBJ databases">
        <title>Genomic Encyclopedia of Type Strains, Phase IV (KMG-IV): sequencing the most valuable type-strain genomes for metagenomic binning, comparative biology and taxonomic classification.</title>
        <authorList>
            <person name="Goeker M."/>
        </authorList>
    </citation>
    <scope>NUCLEOTIDE SEQUENCE [LARGE SCALE GENOMIC DNA]</scope>
    <source>
        <strain evidence="3 4">DSM 5900</strain>
    </source>
</reference>
<protein>
    <submittedName>
        <fullName evidence="3">Uncharacterized protein DUF4062</fullName>
    </submittedName>
</protein>
<dbReference type="RefSeq" id="WP_123694733.1">
    <property type="nucleotide sequence ID" value="NZ_AP019700.1"/>
</dbReference>
<dbReference type="OrthoDB" id="72299at2"/>
<comment type="caution">
    <text evidence="3">The sequence shown here is derived from an EMBL/GenBank/DDBJ whole genome shotgun (WGS) entry which is preliminary data.</text>
</comment>
<sequence>MARPRVFISSTYYDLKYIRSGIETFVSSLGYEPILFEKGAIPFHHDATLEESCLKEVENSDILILIIGGRYGALSPEDEQKIKEDPKKYIERIRSVTNREYEKAHSKEISIFAFVEQSVFSEYRTFKQNRDNASINYAHVDDPRIYQMIDDILTKNRTIFVKDFSVIEDITGWLREQWAGIFVDLLRKKNTDTKISNLENQISNLSDIVKSLKTYGEELIKSTTNIDSEKLIKNEQRRIFSSQNDRFLSEPLIKYLLGLKGADLPEPEKMFSLFLTSVNLDHYLTIIGFSDTEKSELFNNAGPPATRDYERMKDIYILPPGAAS</sequence>